<feature type="transmembrane region" description="Helical" evidence="2">
    <location>
        <begin position="194"/>
        <end position="213"/>
    </location>
</feature>
<feature type="compositionally biased region" description="Polar residues" evidence="1">
    <location>
        <begin position="62"/>
        <end position="75"/>
    </location>
</feature>
<sequence length="268" mass="28995">MGAGRWGLVAGLLGALLLAAPLGGAFAQAREESAEEFNARAQAQEEAYMRQWEAEQAALRAQNETSPQEPAQSNADRLNGYLREYGVETPPPETEQQAAGNDAATEAAGLRCLNDNRASVELPPLSLQEFREGRAAGTITTPDDLCGRDDIDSNIQQADASSVAESDTPPDFAAAEEHFARAAAWGQLQDGINLVGFLILAALIYFIPAIIAFRRRHYYRWPIFAFNLGAAWTGLGWISTLVWALWPAQSAIIDPIIGDATSIDRRAP</sequence>
<dbReference type="AlphaFoldDB" id="A0A1B1AHM0"/>
<proteinExistence type="predicted"/>
<name>A0A1B1AHM0_9PROT</name>
<keyword evidence="4" id="KW-1185">Reference proteome</keyword>
<dbReference type="Proteomes" id="UP000092498">
    <property type="component" value="Chromosome"/>
</dbReference>
<dbReference type="InParanoid" id="A0A1B1AHM0"/>
<dbReference type="KEGG" id="cbot:ATE48_09025"/>
<reference evidence="3 4" key="1">
    <citation type="submission" date="2015-11" db="EMBL/GenBank/DDBJ databases">
        <title>Whole-Genome Sequence of Candidatus Oderbacter manganicum from the National Park Lower Oder Valley, Germany.</title>
        <authorList>
            <person name="Braun B."/>
            <person name="Liere K."/>
            <person name="Szewzyk U."/>
        </authorList>
    </citation>
    <scope>NUCLEOTIDE SEQUENCE [LARGE SCALE GENOMIC DNA]</scope>
    <source>
        <strain evidence="3 4">OTSz_A_272</strain>
    </source>
</reference>
<dbReference type="InterPro" id="IPR016410">
    <property type="entry name" value="Phage_imm"/>
</dbReference>
<evidence type="ECO:0000313" key="4">
    <source>
        <dbReference type="Proteomes" id="UP000092498"/>
    </source>
</evidence>
<feature type="transmembrane region" description="Helical" evidence="2">
    <location>
        <begin position="225"/>
        <end position="246"/>
    </location>
</feature>
<accession>A0A1B1AHM0</accession>
<evidence type="ECO:0000256" key="2">
    <source>
        <dbReference type="SAM" id="Phobius"/>
    </source>
</evidence>
<organism evidence="3 4">
    <name type="scientific">Candidatus Viadribacter manganicus</name>
    <dbReference type="NCBI Taxonomy" id="1759059"/>
    <lineage>
        <taxon>Bacteria</taxon>
        <taxon>Pseudomonadati</taxon>
        <taxon>Pseudomonadota</taxon>
        <taxon>Alphaproteobacteria</taxon>
        <taxon>Hyphomonadales</taxon>
        <taxon>Hyphomonadaceae</taxon>
        <taxon>Candidatus Viadribacter</taxon>
    </lineage>
</organism>
<gene>
    <name evidence="3" type="ORF">ATE48_09025</name>
</gene>
<dbReference type="RefSeq" id="WP_083197247.1">
    <property type="nucleotide sequence ID" value="NZ_CP013244.1"/>
</dbReference>
<evidence type="ECO:0008006" key="5">
    <source>
        <dbReference type="Google" id="ProtNLM"/>
    </source>
</evidence>
<dbReference type="STRING" id="1759059.ATE48_09025"/>
<keyword evidence="2" id="KW-1133">Transmembrane helix</keyword>
<protein>
    <recommendedName>
        <fullName evidence="5">Superinfection immunity protein</fullName>
    </recommendedName>
</protein>
<feature type="region of interest" description="Disordered" evidence="1">
    <location>
        <begin position="56"/>
        <end position="75"/>
    </location>
</feature>
<evidence type="ECO:0000313" key="3">
    <source>
        <dbReference type="EMBL" id="ANP46053.1"/>
    </source>
</evidence>
<evidence type="ECO:0000256" key="1">
    <source>
        <dbReference type="SAM" id="MobiDB-lite"/>
    </source>
</evidence>
<keyword evidence="2" id="KW-0472">Membrane</keyword>
<keyword evidence="2" id="KW-0812">Transmembrane</keyword>
<dbReference type="OrthoDB" id="8005508at2"/>
<dbReference type="EMBL" id="CP013244">
    <property type="protein sequence ID" value="ANP46053.1"/>
    <property type="molecule type" value="Genomic_DNA"/>
</dbReference>
<dbReference type="Pfam" id="PF14373">
    <property type="entry name" value="Imm_superinfect"/>
    <property type="match status" value="1"/>
</dbReference>